<evidence type="ECO:0000256" key="1">
    <source>
        <dbReference type="SAM" id="Phobius"/>
    </source>
</evidence>
<keyword evidence="1" id="KW-0472">Membrane</keyword>
<proteinExistence type="predicted"/>
<dbReference type="EMBL" id="LAZR01000059">
    <property type="protein sequence ID" value="KKN97272.1"/>
    <property type="molecule type" value="Genomic_DNA"/>
</dbReference>
<feature type="transmembrane region" description="Helical" evidence="1">
    <location>
        <begin position="88"/>
        <end position="111"/>
    </location>
</feature>
<accession>A0A0F9VC09</accession>
<feature type="transmembrane region" description="Helical" evidence="1">
    <location>
        <begin position="123"/>
        <end position="144"/>
    </location>
</feature>
<name>A0A0F9VC09_9ZZZZ</name>
<dbReference type="AlphaFoldDB" id="A0A0F9VC09"/>
<gene>
    <name evidence="2" type="ORF">LCGC14_0159610</name>
</gene>
<protein>
    <submittedName>
        <fullName evidence="2">Uncharacterized protein</fullName>
    </submittedName>
</protein>
<keyword evidence="1" id="KW-0812">Transmembrane</keyword>
<sequence>MKEVSSSHYSATAYRADDIPAMPAPPKKRERIGEELLSFGDYADIDPYQQLCEDTEFVQHQDRQDKSFFETDDWWWDQQRIRFLGSNYSMLASFTVIPYLVVLVLGGFWLYVLIKLPGFEGGAFLNSIYTLVVAIVGYVGIFLVGPHLTQLIVNGVTWISTPIHKRIAEKTDSYIQNRSSEFNRYTGMASFAQGKKKATFDSSLCRIRWLCGASGTARRYLLSADVCASLYR</sequence>
<organism evidence="2">
    <name type="scientific">marine sediment metagenome</name>
    <dbReference type="NCBI Taxonomy" id="412755"/>
    <lineage>
        <taxon>unclassified sequences</taxon>
        <taxon>metagenomes</taxon>
        <taxon>ecological metagenomes</taxon>
    </lineage>
</organism>
<evidence type="ECO:0000313" key="2">
    <source>
        <dbReference type="EMBL" id="KKN97272.1"/>
    </source>
</evidence>
<keyword evidence="1" id="KW-1133">Transmembrane helix</keyword>
<comment type="caution">
    <text evidence="2">The sequence shown here is derived from an EMBL/GenBank/DDBJ whole genome shotgun (WGS) entry which is preliminary data.</text>
</comment>
<reference evidence="2" key="1">
    <citation type="journal article" date="2015" name="Nature">
        <title>Complex archaea that bridge the gap between prokaryotes and eukaryotes.</title>
        <authorList>
            <person name="Spang A."/>
            <person name="Saw J.H."/>
            <person name="Jorgensen S.L."/>
            <person name="Zaremba-Niedzwiedzka K."/>
            <person name="Martijn J."/>
            <person name="Lind A.E."/>
            <person name="van Eijk R."/>
            <person name="Schleper C."/>
            <person name="Guy L."/>
            <person name="Ettema T.J."/>
        </authorList>
    </citation>
    <scope>NUCLEOTIDE SEQUENCE</scope>
</reference>